<feature type="region of interest" description="Disordered" evidence="9">
    <location>
        <begin position="13"/>
        <end position="35"/>
    </location>
</feature>
<proteinExistence type="inferred from homology"/>
<keyword evidence="5 8" id="KW-0067">ATP-binding</keyword>
<dbReference type="SUPFAM" id="SSF52540">
    <property type="entry name" value="P-loop containing nucleoside triphosphate hydrolases"/>
    <property type="match status" value="1"/>
</dbReference>
<dbReference type="InterPro" id="IPR027417">
    <property type="entry name" value="P-loop_NTPase"/>
</dbReference>
<dbReference type="EC" id="3.6.4.12" evidence="3"/>
<dbReference type="PRINTS" id="PR01657">
    <property type="entry name" value="MCMFAMILY"/>
</dbReference>
<dbReference type="InterPro" id="IPR031327">
    <property type="entry name" value="MCM"/>
</dbReference>
<dbReference type="PANTHER" id="PTHR11630">
    <property type="entry name" value="DNA REPLICATION LICENSING FACTOR MCM FAMILY MEMBER"/>
    <property type="match status" value="1"/>
</dbReference>
<evidence type="ECO:0000256" key="6">
    <source>
        <dbReference type="ARBA" id="ARBA00023125"/>
    </source>
</evidence>
<dbReference type="PROSITE" id="PS00847">
    <property type="entry name" value="MCM_1"/>
    <property type="match status" value="1"/>
</dbReference>
<dbReference type="Gene3D" id="3.40.50.300">
    <property type="entry name" value="P-loop containing nucleotide triphosphate hydrolases"/>
    <property type="match status" value="1"/>
</dbReference>
<organism evidence="11 12">
    <name type="scientific">Physocladia obscura</name>
    <dbReference type="NCBI Taxonomy" id="109957"/>
    <lineage>
        <taxon>Eukaryota</taxon>
        <taxon>Fungi</taxon>
        <taxon>Fungi incertae sedis</taxon>
        <taxon>Chytridiomycota</taxon>
        <taxon>Chytridiomycota incertae sedis</taxon>
        <taxon>Chytridiomycetes</taxon>
        <taxon>Chytridiales</taxon>
        <taxon>Chytriomycetaceae</taxon>
        <taxon>Physocladia</taxon>
    </lineage>
</organism>
<dbReference type="AlphaFoldDB" id="A0AAD5SS73"/>
<accession>A0AAD5SS73</accession>
<dbReference type="Pfam" id="PF25051">
    <property type="entry name" value="WHD_MCM8"/>
    <property type="match status" value="1"/>
</dbReference>
<reference evidence="11" key="1">
    <citation type="submission" date="2020-05" db="EMBL/GenBank/DDBJ databases">
        <title>Phylogenomic resolution of chytrid fungi.</title>
        <authorList>
            <person name="Stajich J.E."/>
            <person name="Amses K."/>
            <person name="Simmons R."/>
            <person name="Seto K."/>
            <person name="Myers J."/>
            <person name="Bonds A."/>
            <person name="Quandt C.A."/>
            <person name="Barry K."/>
            <person name="Liu P."/>
            <person name="Grigoriev I."/>
            <person name="Longcore J.E."/>
            <person name="James T.Y."/>
        </authorList>
    </citation>
    <scope>NUCLEOTIDE SEQUENCE</scope>
    <source>
        <strain evidence="11">JEL0513</strain>
    </source>
</reference>
<dbReference type="InterPro" id="IPR041562">
    <property type="entry name" value="MCM_lid"/>
</dbReference>
<dbReference type="GO" id="GO:0003697">
    <property type="term" value="F:single-stranded DNA binding"/>
    <property type="evidence" value="ECO:0007669"/>
    <property type="project" value="TreeGrafter"/>
</dbReference>
<evidence type="ECO:0000256" key="5">
    <source>
        <dbReference type="ARBA" id="ARBA00022840"/>
    </source>
</evidence>
<comment type="subcellular location">
    <subcellularLocation>
        <location evidence="1">Nucleus</location>
    </subcellularLocation>
</comment>
<dbReference type="SMART" id="SM00350">
    <property type="entry name" value="MCM"/>
    <property type="match status" value="1"/>
</dbReference>
<gene>
    <name evidence="11" type="primary">MCM8_2</name>
    <name evidence="11" type="ORF">HK100_005686</name>
</gene>
<evidence type="ECO:0000256" key="9">
    <source>
        <dbReference type="SAM" id="MobiDB-lite"/>
    </source>
</evidence>
<dbReference type="PROSITE" id="PS50051">
    <property type="entry name" value="MCM_2"/>
    <property type="match status" value="1"/>
</dbReference>
<dbReference type="GO" id="GO:0005634">
    <property type="term" value="C:nucleus"/>
    <property type="evidence" value="ECO:0007669"/>
    <property type="project" value="UniProtKB-SubCell"/>
</dbReference>
<evidence type="ECO:0000256" key="7">
    <source>
        <dbReference type="ARBA" id="ARBA00023242"/>
    </source>
</evidence>
<dbReference type="GO" id="GO:0006310">
    <property type="term" value="P:DNA recombination"/>
    <property type="evidence" value="ECO:0007669"/>
    <property type="project" value="UniProtKB-ARBA"/>
</dbReference>
<comment type="caution">
    <text evidence="11">The sequence shown here is derived from an EMBL/GenBank/DDBJ whole genome shotgun (WGS) entry which is preliminary data.</text>
</comment>
<dbReference type="InterPro" id="IPR001208">
    <property type="entry name" value="MCM_dom"/>
</dbReference>
<name>A0AAD5SS73_9FUNG</name>
<evidence type="ECO:0000259" key="10">
    <source>
        <dbReference type="PROSITE" id="PS50051"/>
    </source>
</evidence>
<dbReference type="Pfam" id="PF17855">
    <property type="entry name" value="MCM_lid"/>
    <property type="match status" value="1"/>
</dbReference>
<evidence type="ECO:0000313" key="11">
    <source>
        <dbReference type="EMBL" id="KAJ3095938.1"/>
    </source>
</evidence>
<evidence type="ECO:0000256" key="2">
    <source>
        <dbReference type="ARBA" id="ARBA00008010"/>
    </source>
</evidence>
<evidence type="ECO:0000256" key="4">
    <source>
        <dbReference type="ARBA" id="ARBA00022741"/>
    </source>
</evidence>
<keyword evidence="7" id="KW-0539">Nucleus</keyword>
<dbReference type="GO" id="GO:0017116">
    <property type="term" value="F:single-stranded DNA helicase activity"/>
    <property type="evidence" value="ECO:0007669"/>
    <property type="project" value="TreeGrafter"/>
</dbReference>
<dbReference type="EMBL" id="JADGJH010002648">
    <property type="protein sequence ID" value="KAJ3095938.1"/>
    <property type="molecule type" value="Genomic_DNA"/>
</dbReference>
<dbReference type="GO" id="GO:0005524">
    <property type="term" value="F:ATP binding"/>
    <property type="evidence" value="ECO:0007669"/>
    <property type="project" value="UniProtKB-KW"/>
</dbReference>
<feature type="compositionally biased region" description="Acidic residues" evidence="9">
    <location>
        <begin position="20"/>
        <end position="30"/>
    </location>
</feature>
<dbReference type="Proteomes" id="UP001211907">
    <property type="component" value="Unassembled WGS sequence"/>
</dbReference>
<evidence type="ECO:0000256" key="1">
    <source>
        <dbReference type="ARBA" id="ARBA00004123"/>
    </source>
</evidence>
<dbReference type="GO" id="GO:0042555">
    <property type="term" value="C:MCM complex"/>
    <property type="evidence" value="ECO:0007669"/>
    <property type="project" value="TreeGrafter"/>
</dbReference>
<keyword evidence="12" id="KW-1185">Reference proteome</keyword>
<keyword evidence="4 8" id="KW-0547">Nucleotide-binding</keyword>
<dbReference type="Pfam" id="PF00493">
    <property type="entry name" value="MCM"/>
    <property type="match status" value="1"/>
</dbReference>
<evidence type="ECO:0000313" key="12">
    <source>
        <dbReference type="Proteomes" id="UP001211907"/>
    </source>
</evidence>
<sequence>MYYLYIAANSLTKASGSSSDDGDGSDEENGSAENGFTKDGVSFTLKDMYGIRQIHNVGDDELFKLLVNSLCPAIFGHEIVKAGLLLALFGGKRNENKDIDIRSNPHVLVVGTEFWVHNGDPGLGKSQMLSAVVKAAPRGVYVCGNTTTTSGLTVTLCKDGETGEAGLEAGALVLGDRGVCCIDEFDKLTEYQALLEAMEQQSISIAKAGMVCTLPARTSVIAAANPVGGHYNKAKTVSENLKMNTALLSRFDLVFILLDKPNVEMDKFLSDHIMKLHSGNSKGKEKIVSKWGKENSVQSSSQDILSQDQPLAERLRVTSDDFDPVPLSLLRKYIAYSKKYTQPTEAALVLQEFYLTLRSKYRSIDSTPITTRQLESMMRLVEARARAELRTEAVKQDALDVVAIMKFSLWDTYDDGVGGLCLPRSQLGVGSSKQNETKRFMTQLNRIVAETSFDKFNFDQLLEVAKGI</sequence>
<evidence type="ECO:0000256" key="8">
    <source>
        <dbReference type="RuleBase" id="RU004070"/>
    </source>
</evidence>
<dbReference type="InterPro" id="IPR056875">
    <property type="entry name" value="MCM8/REC_WHD"/>
</dbReference>
<protein>
    <recommendedName>
        <fullName evidence="3">DNA helicase</fullName>
        <ecNumber evidence="3">3.6.4.12</ecNumber>
    </recommendedName>
</protein>
<evidence type="ECO:0000256" key="3">
    <source>
        <dbReference type="ARBA" id="ARBA00012551"/>
    </source>
</evidence>
<dbReference type="GO" id="GO:0006260">
    <property type="term" value="P:DNA replication"/>
    <property type="evidence" value="ECO:0007669"/>
    <property type="project" value="InterPro"/>
</dbReference>
<keyword evidence="6 8" id="KW-0238">DNA-binding</keyword>
<feature type="domain" description="MCM C-terminal AAA(+) ATPase" evidence="10">
    <location>
        <begin position="62"/>
        <end position="273"/>
    </location>
</feature>
<dbReference type="PANTHER" id="PTHR11630:SF47">
    <property type="entry name" value="DNA HELICASE MCM8"/>
    <property type="match status" value="1"/>
</dbReference>
<comment type="similarity">
    <text evidence="2 8">Belongs to the MCM family.</text>
</comment>
<dbReference type="InterPro" id="IPR018525">
    <property type="entry name" value="MCM_CS"/>
</dbReference>